<feature type="transmembrane region" description="Helical" evidence="1">
    <location>
        <begin position="236"/>
        <end position="254"/>
    </location>
</feature>
<keyword evidence="1" id="KW-0812">Transmembrane</keyword>
<feature type="transmembrane region" description="Helical" evidence="1">
    <location>
        <begin position="52"/>
        <end position="69"/>
    </location>
</feature>
<dbReference type="OrthoDB" id="8582979at2"/>
<proteinExistence type="predicted"/>
<reference evidence="2 3" key="1">
    <citation type="submission" date="2016-10" db="EMBL/GenBank/DDBJ databases">
        <authorList>
            <person name="de Groot N.N."/>
        </authorList>
    </citation>
    <scope>NUCLEOTIDE SEQUENCE [LARGE SCALE GENOMIC DNA]</scope>
    <source>
        <strain evidence="2 3">DSM 1801</strain>
    </source>
</reference>
<dbReference type="EMBL" id="FOHN01000001">
    <property type="protein sequence ID" value="SES64161.1"/>
    <property type="molecule type" value="Genomic_DNA"/>
</dbReference>
<dbReference type="Proteomes" id="UP000199800">
    <property type="component" value="Unassembled WGS sequence"/>
</dbReference>
<sequence>MMVYKQAFSLGMQKAMRYRANFWMDLLSFVFPLCIQYFMWTGIYGSSRNQVIYGYTLGQMLVYAVYAAITSRLVSVSFVGEVNNDIKQGGFAKYLVRPVNYLPYQGACFLGEKIMNLIFATLLMIGISIFFILHYGVQFTLATFLFYYFSLILAMILNYFIYICFCSAGFWMKDGSGAIFIMTLVGNIVSGGIFPIDIFSKNIQTVLRMLPFTYTTYFPVSIIDGNLDQSGIIRGFALQAVWIVAMCVVTDVVWKKGVKSYTAVGG</sequence>
<dbReference type="RefSeq" id="WP_092475039.1">
    <property type="nucleotide sequence ID" value="NZ_FOHN01000001.1"/>
</dbReference>
<feature type="transmembrane region" description="Helical" evidence="1">
    <location>
        <begin position="177"/>
        <end position="199"/>
    </location>
</feature>
<accession>A0A1H9Y6Z9</accession>
<feature type="transmembrane region" description="Helical" evidence="1">
    <location>
        <begin position="145"/>
        <end position="165"/>
    </location>
</feature>
<name>A0A1H9Y6Z9_9FIRM</name>
<dbReference type="STRING" id="29364.SAMN04487772_101158"/>
<keyword evidence="1" id="KW-0472">Membrane</keyword>
<keyword evidence="3" id="KW-1185">Reference proteome</keyword>
<dbReference type="InterPro" id="IPR010390">
    <property type="entry name" value="ABC-2_transporter-like"/>
</dbReference>
<gene>
    <name evidence="2" type="ORF">SAMN04487772_101158</name>
</gene>
<evidence type="ECO:0000313" key="2">
    <source>
        <dbReference type="EMBL" id="SES64161.1"/>
    </source>
</evidence>
<dbReference type="Pfam" id="PF06182">
    <property type="entry name" value="ABC2_membrane_6"/>
    <property type="match status" value="1"/>
</dbReference>
<keyword evidence="1" id="KW-1133">Transmembrane helix</keyword>
<evidence type="ECO:0000256" key="1">
    <source>
        <dbReference type="SAM" id="Phobius"/>
    </source>
</evidence>
<organism evidence="2 3">
    <name type="scientific">[Clostridium] polysaccharolyticum</name>
    <dbReference type="NCBI Taxonomy" id="29364"/>
    <lineage>
        <taxon>Bacteria</taxon>
        <taxon>Bacillati</taxon>
        <taxon>Bacillota</taxon>
        <taxon>Clostridia</taxon>
        <taxon>Lachnospirales</taxon>
        <taxon>Lachnospiraceae</taxon>
    </lineage>
</organism>
<dbReference type="PANTHER" id="PTHR36832:SF1">
    <property type="entry name" value="SLR1174 PROTEIN"/>
    <property type="match status" value="1"/>
</dbReference>
<dbReference type="AlphaFoldDB" id="A0A1H9Y6Z9"/>
<evidence type="ECO:0000313" key="3">
    <source>
        <dbReference type="Proteomes" id="UP000199800"/>
    </source>
</evidence>
<dbReference type="PANTHER" id="PTHR36832">
    <property type="entry name" value="SLR1174 PROTEIN-RELATED"/>
    <property type="match status" value="1"/>
</dbReference>
<feature type="transmembrane region" description="Helical" evidence="1">
    <location>
        <begin position="20"/>
        <end position="40"/>
    </location>
</feature>
<feature type="transmembrane region" description="Helical" evidence="1">
    <location>
        <begin position="114"/>
        <end position="133"/>
    </location>
</feature>
<protein>
    <submittedName>
        <fullName evidence="2">ABC-2 type transport system permease protein</fullName>
    </submittedName>
</protein>